<proteinExistence type="predicted"/>
<protein>
    <submittedName>
        <fullName evidence="1">Uncharacterized protein</fullName>
    </submittedName>
</protein>
<keyword evidence="2" id="KW-1185">Reference proteome</keyword>
<dbReference type="EMBL" id="CYPW01000027">
    <property type="protein sequence ID" value="CUH53217.1"/>
    <property type="molecule type" value="Genomic_DNA"/>
</dbReference>
<evidence type="ECO:0000313" key="1">
    <source>
        <dbReference type="EMBL" id="CUH53217.1"/>
    </source>
</evidence>
<organism evidence="1 2">
    <name type="scientific">Shimia marina</name>
    <dbReference type="NCBI Taxonomy" id="321267"/>
    <lineage>
        <taxon>Bacteria</taxon>
        <taxon>Pseudomonadati</taxon>
        <taxon>Pseudomonadota</taxon>
        <taxon>Alphaproteobacteria</taxon>
        <taxon>Rhodobacterales</taxon>
        <taxon>Roseobacteraceae</taxon>
    </lineage>
</organism>
<reference evidence="1 2" key="1">
    <citation type="submission" date="2015-09" db="EMBL/GenBank/DDBJ databases">
        <authorList>
            <consortium name="Swine Surveillance"/>
        </authorList>
    </citation>
    <scope>NUCLEOTIDE SEQUENCE [LARGE SCALE GENOMIC DNA]</scope>
    <source>
        <strain evidence="1 2">CECT 7688</strain>
    </source>
</reference>
<evidence type="ECO:0000313" key="2">
    <source>
        <dbReference type="Proteomes" id="UP000054823"/>
    </source>
</evidence>
<name>A0A0P1ES65_9RHOB</name>
<dbReference type="AlphaFoldDB" id="A0A0P1ES65"/>
<accession>A0A0P1ES65</accession>
<sequence>MSEESKTKNRKRGVMRALLIGSLALNLLIVGVVGGAIFSFKRHGSDGGSERFSAPFVRALSHEDKRAVGRDIRRSFREASVDRSGDQLLYQAALQQLRAQPFDVDALQETVGALDQASADRRMLARQSFLSRIDAMSDAERLIYADRFEEMITRKDRGGKHDGKHGNKKHH</sequence>
<dbReference type="Pfam" id="PF13801">
    <property type="entry name" value="Metal_resist"/>
    <property type="match status" value="1"/>
</dbReference>
<dbReference type="Proteomes" id="UP000054823">
    <property type="component" value="Unassembled WGS sequence"/>
</dbReference>
<dbReference type="InterPro" id="IPR025961">
    <property type="entry name" value="Metal_resist"/>
</dbReference>
<dbReference type="STRING" id="321267.SHM7688_02669"/>
<gene>
    <name evidence="1" type="ORF">SHM7688_02669</name>
</gene>
<dbReference type="OrthoDB" id="7865640at2"/>
<dbReference type="RefSeq" id="WP_058240394.1">
    <property type="nucleotide sequence ID" value="NZ_CYPW01000027.1"/>
</dbReference>